<dbReference type="InterPro" id="IPR050303">
    <property type="entry name" value="GatZ_KbaZ_carbometab"/>
</dbReference>
<accession>A0ABW3U7I8</accession>
<dbReference type="Gene3D" id="3.20.20.70">
    <property type="entry name" value="Aldolase class I"/>
    <property type="match status" value="1"/>
</dbReference>
<reference evidence="3" key="1">
    <citation type="journal article" date="2019" name="Int. J. Syst. Evol. Microbiol.">
        <title>The Global Catalogue of Microorganisms (GCM) 10K type strain sequencing project: providing services to taxonomists for standard genome sequencing and annotation.</title>
        <authorList>
            <consortium name="The Broad Institute Genomics Platform"/>
            <consortium name="The Broad Institute Genome Sequencing Center for Infectious Disease"/>
            <person name="Wu L."/>
            <person name="Ma J."/>
        </authorList>
    </citation>
    <scope>NUCLEOTIDE SEQUENCE [LARGE SCALE GENOMIC DNA]</scope>
    <source>
        <strain evidence="3">CCUG 54356</strain>
    </source>
</reference>
<comment type="caution">
    <text evidence="2">The sequence shown here is derived from an EMBL/GenBank/DDBJ whole genome shotgun (WGS) entry which is preliminary data.</text>
</comment>
<evidence type="ECO:0000256" key="1">
    <source>
        <dbReference type="ARBA" id="ARBA00005191"/>
    </source>
</evidence>
<dbReference type="EC" id="4.1.2.40" evidence="2"/>
<dbReference type="PANTHER" id="PTHR32502">
    <property type="entry name" value="N-ACETYLGALACTOSAMINE PERMEASE II COMPONENT-RELATED"/>
    <property type="match status" value="1"/>
</dbReference>
<name>A0ABW3U7I8_9GAMM</name>
<organism evidence="2 3">
    <name type="scientific">Microbulbifer celer</name>
    <dbReference type="NCBI Taxonomy" id="435905"/>
    <lineage>
        <taxon>Bacteria</taxon>
        <taxon>Pseudomonadati</taxon>
        <taxon>Pseudomonadota</taxon>
        <taxon>Gammaproteobacteria</taxon>
        <taxon>Cellvibrionales</taxon>
        <taxon>Microbulbiferaceae</taxon>
        <taxon>Microbulbifer</taxon>
    </lineage>
</organism>
<dbReference type="SUPFAM" id="SSF51569">
    <property type="entry name" value="Aldolase"/>
    <property type="match status" value="1"/>
</dbReference>
<dbReference type="NCBIfam" id="TIGR02810">
    <property type="entry name" value="agaZ_gatZ"/>
    <property type="match status" value="1"/>
</dbReference>
<dbReference type="GO" id="GO:0009025">
    <property type="term" value="F:tagatose-bisphosphate aldolase activity"/>
    <property type="evidence" value="ECO:0007669"/>
    <property type="project" value="UniProtKB-EC"/>
</dbReference>
<dbReference type="EMBL" id="JBHTLR010000004">
    <property type="protein sequence ID" value="MFD1215426.1"/>
    <property type="molecule type" value="Genomic_DNA"/>
</dbReference>
<gene>
    <name evidence="2" type="ORF">ACFQ2X_02340</name>
</gene>
<dbReference type="InterPro" id="IPR012062">
    <property type="entry name" value="GatZ/KbaZ-like"/>
</dbReference>
<dbReference type="RefSeq" id="WP_230437828.1">
    <property type="nucleotide sequence ID" value="NZ_CP087715.1"/>
</dbReference>
<evidence type="ECO:0000313" key="2">
    <source>
        <dbReference type="EMBL" id="MFD1215426.1"/>
    </source>
</evidence>
<proteinExistence type="predicted"/>
<dbReference type="Proteomes" id="UP001597264">
    <property type="component" value="Unassembled WGS sequence"/>
</dbReference>
<dbReference type="PIRSF" id="PIRSF009264">
    <property type="entry name" value="TagBP_ald_AgaZ"/>
    <property type="match status" value="1"/>
</dbReference>
<sequence length="424" mass="47306">MLQQLIRTNLQGAPRGIYAICSAHGLVLEAAMEQAKADGTPLLIEATANQVNQFGGYTGMRPADFYDYVMTLAAQIGLDNAGIILGGDHLGPVCWQTEPAADAMTKAIELVDAYVSAGFSKIHLDCSMPCADDTLPLADEIIAERAADLCRAAEEAAARHGKTGKVFYVIGTEVPPPGGAKEEITELEVTEPAHARHTIELHRSAFAQRNLEDAWARVIALVVQPGVEFDHTSVIDYQPRKATKLKALVQETDGIAFEAHSTDYQTQRNYNQLVRDHFAILKVGPQLTFALREALFALSYIEDELPTIPKKSALRTVCDQRMQAEPRYWQSFYEVAPDRQPLYRRYSYSDRIRYYWPDKDVNGAVDQLLDNLSSASIPLPLLSQFFPEEYRQVREGQLANDPRSLIKARIRQVTSTYANACWKQ</sequence>
<evidence type="ECO:0000313" key="3">
    <source>
        <dbReference type="Proteomes" id="UP001597264"/>
    </source>
</evidence>
<dbReference type="Gene3D" id="1.10.400.20">
    <property type="entry name" value="putative tagatose 6-phosphate kinase domain like"/>
    <property type="match status" value="1"/>
</dbReference>
<comment type="pathway">
    <text evidence="1">Carbohydrate metabolism; D-tagatose 6-phosphate degradation; D-glyceraldehyde 3-phosphate and glycerone phosphate from D-tagatose 6-phosphate: step 2/2.</text>
</comment>
<keyword evidence="3" id="KW-1185">Reference proteome</keyword>
<keyword evidence="2" id="KW-0456">Lyase</keyword>
<dbReference type="InterPro" id="IPR013785">
    <property type="entry name" value="Aldolase_TIM"/>
</dbReference>
<dbReference type="PANTHER" id="PTHR32502:SF2">
    <property type="entry name" value="D-TAGATOSE-1,6-BISPHOSPHATE ALDOLASE SUBUNIT KBAZ"/>
    <property type="match status" value="1"/>
</dbReference>
<protein>
    <submittedName>
        <fullName evidence="2">D-tagatose-bisphosphate aldolase, class II, non-catalytic subunit</fullName>
        <ecNumber evidence="2">4.1.2.40</ecNumber>
    </submittedName>
</protein>
<dbReference type="Pfam" id="PF08013">
    <property type="entry name" value="GatZ_KbaZ-like"/>
    <property type="match status" value="1"/>
</dbReference>